<comment type="caution">
    <text evidence="9">The sequence shown here is derived from an EMBL/GenBank/DDBJ whole genome shotgun (WGS) entry which is preliminary data.</text>
</comment>
<evidence type="ECO:0000256" key="5">
    <source>
        <dbReference type="ARBA" id="ARBA00023004"/>
    </source>
</evidence>
<protein>
    <submittedName>
        <fullName evidence="9">4Fe-4S binding protein</fullName>
    </submittedName>
</protein>
<dbReference type="PANTHER" id="PTHR30176:SF3">
    <property type="entry name" value="FERREDOXIN-TYPE PROTEIN NAPH"/>
    <property type="match status" value="1"/>
</dbReference>
<dbReference type="PROSITE" id="PS51379">
    <property type="entry name" value="4FE4S_FER_2"/>
    <property type="match status" value="2"/>
</dbReference>
<feature type="transmembrane region" description="Helical" evidence="7">
    <location>
        <begin position="53"/>
        <end position="71"/>
    </location>
</feature>
<evidence type="ECO:0000313" key="10">
    <source>
        <dbReference type="Proteomes" id="UP000621436"/>
    </source>
</evidence>
<feature type="domain" description="4Fe-4S ferredoxin-type" evidence="8">
    <location>
        <begin position="218"/>
        <end position="247"/>
    </location>
</feature>
<evidence type="ECO:0000256" key="3">
    <source>
        <dbReference type="ARBA" id="ARBA00022723"/>
    </source>
</evidence>
<dbReference type="Pfam" id="PF13187">
    <property type="entry name" value="Fer4_9"/>
    <property type="match status" value="1"/>
</dbReference>
<keyword evidence="7" id="KW-0472">Membrane</keyword>
<keyword evidence="3" id="KW-0479">Metal-binding</keyword>
<dbReference type="AlphaFoldDB" id="A0A931F588"/>
<feature type="transmembrane region" description="Helical" evidence="7">
    <location>
        <begin position="131"/>
        <end position="152"/>
    </location>
</feature>
<evidence type="ECO:0000256" key="1">
    <source>
        <dbReference type="ARBA" id="ARBA00022448"/>
    </source>
</evidence>
<dbReference type="InterPro" id="IPR017900">
    <property type="entry name" value="4Fe4S_Fe_S_CS"/>
</dbReference>
<organism evidence="9 10">
    <name type="scientific">Halonatronomonas betaini</name>
    <dbReference type="NCBI Taxonomy" id="2778430"/>
    <lineage>
        <taxon>Bacteria</taxon>
        <taxon>Bacillati</taxon>
        <taxon>Bacillota</taxon>
        <taxon>Clostridia</taxon>
        <taxon>Halanaerobiales</taxon>
        <taxon>Halarsenatibacteraceae</taxon>
        <taxon>Halonatronomonas</taxon>
    </lineage>
</organism>
<dbReference type="Proteomes" id="UP000621436">
    <property type="component" value="Unassembled WGS sequence"/>
</dbReference>
<dbReference type="SUPFAM" id="SSF46548">
    <property type="entry name" value="alpha-helical ferredoxin"/>
    <property type="match status" value="1"/>
</dbReference>
<evidence type="ECO:0000256" key="4">
    <source>
        <dbReference type="ARBA" id="ARBA00022982"/>
    </source>
</evidence>
<feature type="transmembrane region" description="Helical" evidence="7">
    <location>
        <begin position="21"/>
        <end position="47"/>
    </location>
</feature>
<evidence type="ECO:0000256" key="2">
    <source>
        <dbReference type="ARBA" id="ARBA00022485"/>
    </source>
</evidence>
<feature type="domain" description="4Fe-4S ferredoxin-type" evidence="8">
    <location>
        <begin position="179"/>
        <end position="209"/>
    </location>
</feature>
<dbReference type="EMBL" id="JADPIE010000001">
    <property type="protein sequence ID" value="MBF8435625.1"/>
    <property type="molecule type" value="Genomic_DNA"/>
</dbReference>
<name>A0A931F588_9FIRM</name>
<reference evidence="9" key="1">
    <citation type="submission" date="2020-11" db="EMBL/GenBank/DDBJ databases">
        <title>Halonatronomonas betainensis gen. nov., sp. nov. a novel haloalkaliphilic representative of the family Halanaerobiacae capable of betaine degradation.</title>
        <authorList>
            <person name="Boltyanskaya Y."/>
            <person name="Kevbrin V."/>
            <person name="Detkova E."/>
            <person name="Grouzdev D.S."/>
            <person name="Koziaeva V."/>
            <person name="Zhilina T."/>
        </authorList>
    </citation>
    <scope>NUCLEOTIDE SEQUENCE</scope>
    <source>
        <strain evidence="9">Z-7014</strain>
    </source>
</reference>
<keyword evidence="10" id="KW-1185">Reference proteome</keyword>
<evidence type="ECO:0000256" key="7">
    <source>
        <dbReference type="SAM" id="Phobius"/>
    </source>
</evidence>
<keyword evidence="7" id="KW-1133">Transmembrane helix</keyword>
<accession>A0A931F588</accession>
<gene>
    <name evidence="9" type="ORF">I0Q91_00905</name>
</gene>
<dbReference type="GO" id="GO:0046872">
    <property type="term" value="F:metal ion binding"/>
    <property type="evidence" value="ECO:0007669"/>
    <property type="project" value="UniProtKB-KW"/>
</dbReference>
<proteinExistence type="predicted"/>
<keyword evidence="2" id="KW-0004">4Fe-4S</keyword>
<keyword evidence="1" id="KW-0813">Transport</keyword>
<evidence type="ECO:0000313" key="9">
    <source>
        <dbReference type="EMBL" id="MBF8435625.1"/>
    </source>
</evidence>
<dbReference type="PROSITE" id="PS00198">
    <property type="entry name" value="4FE4S_FER_1"/>
    <property type="match status" value="2"/>
</dbReference>
<feature type="transmembrane region" description="Helical" evidence="7">
    <location>
        <begin position="92"/>
        <end position="111"/>
    </location>
</feature>
<evidence type="ECO:0000259" key="8">
    <source>
        <dbReference type="PROSITE" id="PS51379"/>
    </source>
</evidence>
<dbReference type="GO" id="GO:0051539">
    <property type="term" value="F:4 iron, 4 sulfur cluster binding"/>
    <property type="evidence" value="ECO:0007669"/>
    <property type="project" value="UniProtKB-KW"/>
</dbReference>
<keyword evidence="5" id="KW-0408">Iron</keyword>
<keyword evidence="7" id="KW-0812">Transmembrane</keyword>
<evidence type="ECO:0000256" key="6">
    <source>
        <dbReference type="ARBA" id="ARBA00023014"/>
    </source>
</evidence>
<dbReference type="PANTHER" id="PTHR30176">
    <property type="entry name" value="FERREDOXIN-TYPE PROTEIN NAPH"/>
    <property type="match status" value="1"/>
</dbReference>
<dbReference type="Gene3D" id="3.30.70.20">
    <property type="match status" value="2"/>
</dbReference>
<keyword evidence="4" id="KW-0249">Electron transport</keyword>
<dbReference type="GO" id="GO:0005886">
    <property type="term" value="C:plasma membrane"/>
    <property type="evidence" value="ECO:0007669"/>
    <property type="project" value="TreeGrafter"/>
</dbReference>
<keyword evidence="6" id="KW-0411">Iron-sulfur</keyword>
<dbReference type="Pfam" id="PF12801">
    <property type="entry name" value="Fer4_5"/>
    <property type="match status" value="2"/>
</dbReference>
<sequence>MAEEFTPKKTERSFRFIRKHGWIIAFIIGLGGQFIPEIGLLVPLVILTLLGMSLFKGMYWCGNFCFHGSFFDQLVMKISPHKKVPDIFKSKTFVGLILILFILNFSRQLYFAITGDTGTVLARVGSVMANTYLVVILIGLFLGIVINSRTWCHFCPMGTMEKFMYKIGKKTELTKNYDQKVTITEPEDCIECGLCSQVCPFELRPYPTLKENALADSSNNQYDEERCIRCRVCIENCPADVLTLATEDEAKKLN</sequence>
<dbReference type="InterPro" id="IPR017896">
    <property type="entry name" value="4Fe4S_Fe-S-bd"/>
</dbReference>
<dbReference type="InterPro" id="IPR051684">
    <property type="entry name" value="Electron_Trans/Redox"/>
</dbReference>
<dbReference type="RefSeq" id="WP_270452268.1">
    <property type="nucleotide sequence ID" value="NZ_JADPIE010000001.1"/>
</dbReference>